<proteinExistence type="inferred from homology"/>
<dbReference type="InterPro" id="IPR036249">
    <property type="entry name" value="Thioredoxin-like_sf"/>
</dbReference>
<gene>
    <name evidence="6" type="ORF">B9G98_03547</name>
</gene>
<feature type="chain" id="PRO_5015587606" evidence="4">
    <location>
        <begin position="20"/>
        <end position="878"/>
    </location>
</feature>
<evidence type="ECO:0000256" key="1">
    <source>
        <dbReference type="ARBA" id="ARBA00006347"/>
    </source>
</evidence>
<keyword evidence="3" id="KW-0812">Transmembrane</keyword>
<dbReference type="Proteomes" id="UP000238350">
    <property type="component" value="Unassembled WGS sequence"/>
</dbReference>
<dbReference type="GeneID" id="36517295"/>
<dbReference type="AlphaFoldDB" id="A0A2T0FLS8"/>
<dbReference type="InterPro" id="IPR013766">
    <property type="entry name" value="Thioredoxin_domain"/>
</dbReference>
<reference evidence="6 7" key="1">
    <citation type="submission" date="2017-04" db="EMBL/GenBank/DDBJ databases">
        <title>Genome sequencing of [Candida] sorbophila.</title>
        <authorList>
            <person name="Ahn J.O."/>
        </authorList>
    </citation>
    <scope>NUCLEOTIDE SEQUENCE [LARGE SCALE GENOMIC DNA]</scope>
    <source>
        <strain evidence="6 7">DS02</strain>
    </source>
</reference>
<dbReference type="Pfam" id="PF00085">
    <property type="entry name" value="Thioredoxin"/>
    <property type="match status" value="3"/>
</dbReference>
<dbReference type="GO" id="GO:0003756">
    <property type="term" value="F:protein disulfide isomerase activity"/>
    <property type="evidence" value="ECO:0007669"/>
    <property type="project" value="TreeGrafter"/>
</dbReference>
<evidence type="ECO:0000256" key="4">
    <source>
        <dbReference type="SAM" id="SignalP"/>
    </source>
</evidence>
<accession>A0A2T0FLS8</accession>
<keyword evidence="2 4" id="KW-0732">Signal</keyword>
<dbReference type="SUPFAM" id="SSF52833">
    <property type="entry name" value="Thioredoxin-like"/>
    <property type="match status" value="3"/>
</dbReference>
<dbReference type="OrthoDB" id="72053at2759"/>
<dbReference type="PANTHER" id="PTHR45672:SF3">
    <property type="entry name" value="THIOREDOXIN DOMAIN-CONTAINING PROTEIN 5"/>
    <property type="match status" value="1"/>
</dbReference>
<keyword evidence="7" id="KW-1185">Reference proteome</keyword>
<comment type="similarity">
    <text evidence="1">Belongs to the protein disulfide isomerase family.</text>
</comment>
<dbReference type="PROSITE" id="PS00194">
    <property type="entry name" value="THIOREDOXIN_1"/>
    <property type="match status" value="1"/>
</dbReference>
<dbReference type="RefSeq" id="XP_024665872.1">
    <property type="nucleotide sequence ID" value="XM_024810104.1"/>
</dbReference>
<protein>
    <submittedName>
        <fullName evidence="6">DnaJ subfamily C member 10</fullName>
    </submittedName>
</protein>
<dbReference type="STRING" id="45607.A0A2T0FLS8"/>
<evidence type="ECO:0000313" key="7">
    <source>
        <dbReference type="Proteomes" id="UP000238350"/>
    </source>
</evidence>
<dbReference type="InterPro" id="IPR017937">
    <property type="entry name" value="Thioredoxin_CS"/>
</dbReference>
<dbReference type="InterPro" id="IPR051063">
    <property type="entry name" value="PDI"/>
</dbReference>
<keyword evidence="3" id="KW-1133">Transmembrane helix</keyword>
<dbReference type="Gene3D" id="3.40.30.10">
    <property type="entry name" value="Glutaredoxin"/>
    <property type="match status" value="3"/>
</dbReference>
<dbReference type="GO" id="GO:0005783">
    <property type="term" value="C:endoplasmic reticulum"/>
    <property type="evidence" value="ECO:0007669"/>
    <property type="project" value="TreeGrafter"/>
</dbReference>
<dbReference type="CDD" id="cd02961">
    <property type="entry name" value="PDI_a_family"/>
    <property type="match status" value="3"/>
</dbReference>
<name>A0A2T0FLS8_9ASCO</name>
<comment type="caution">
    <text evidence="6">The sequence shown here is derived from an EMBL/GenBank/DDBJ whole genome shotgun (WGS) entry which is preliminary data.</text>
</comment>
<feature type="domain" description="Thioredoxin" evidence="5">
    <location>
        <begin position="382"/>
        <end position="558"/>
    </location>
</feature>
<evidence type="ECO:0000313" key="6">
    <source>
        <dbReference type="EMBL" id="PRT55927.1"/>
    </source>
</evidence>
<evidence type="ECO:0000256" key="2">
    <source>
        <dbReference type="ARBA" id="ARBA00022729"/>
    </source>
</evidence>
<feature type="transmembrane region" description="Helical" evidence="3">
    <location>
        <begin position="842"/>
        <end position="859"/>
    </location>
</feature>
<feature type="domain" description="Thioredoxin" evidence="5">
    <location>
        <begin position="8"/>
        <end position="157"/>
    </location>
</feature>
<organism evidence="6 7">
    <name type="scientific">Wickerhamiella sorbophila</name>
    <dbReference type="NCBI Taxonomy" id="45607"/>
    <lineage>
        <taxon>Eukaryota</taxon>
        <taxon>Fungi</taxon>
        <taxon>Dikarya</taxon>
        <taxon>Ascomycota</taxon>
        <taxon>Saccharomycotina</taxon>
        <taxon>Dipodascomycetes</taxon>
        <taxon>Dipodascales</taxon>
        <taxon>Trichomonascaceae</taxon>
        <taxon>Wickerhamiella</taxon>
    </lineage>
</organism>
<dbReference type="PROSITE" id="PS51352">
    <property type="entry name" value="THIOREDOXIN_2"/>
    <property type="match status" value="2"/>
</dbReference>
<dbReference type="PANTHER" id="PTHR45672">
    <property type="entry name" value="PROTEIN DISULFIDE-ISOMERASE C17H9.14C-RELATED"/>
    <property type="match status" value="1"/>
</dbReference>
<keyword evidence="3" id="KW-0472">Membrane</keyword>
<evidence type="ECO:0000256" key="3">
    <source>
        <dbReference type="SAM" id="Phobius"/>
    </source>
</evidence>
<dbReference type="EMBL" id="NDIQ01000022">
    <property type="protein sequence ID" value="PRT55927.1"/>
    <property type="molecule type" value="Genomic_DNA"/>
</dbReference>
<dbReference type="GO" id="GO:0006457">
    <property type="term" value="P:protein folding"/>
    <property type="evidence" value="ECO:0007669"/>
    <property type="project" value="TreeGrafter"/>
</dbReference>
<feature type="signal peptide" evidence="4">
    <location>
        <begin position="1"/>
        <end position="19"/>
    </location>
</feature>
<evidence type="ECO:0000259" key="5">
    <source>
        <dbReference type="PROSITE" id="PS51352"/>
    </source>
</evidence>
<sequence length="878" mass="98948">MRFDVLSSLLALVASIAAASPDSGSGKPEMASLTPESFKDNNMPGLWYVKFFSPYCAKCLEVAPKWTLAFEKYGGNDETLSWGEVNCSEQGDLCSEQNIKKFPQIHVYKDNQFVATFEYALEEEDFYLFARNLQKFGVEGVNASVTEMKEIIDKEEKERNMTPEETETRLQNAHEKVVEANTVASLSSMTENVIIEIGEKEWTPARMNKLWLVRFHSPYSSESKDQVASWKQAFQELGGIFGTWGMGMIWAEVDCHKNAVLCKRLDITEFPSLRVFLDNEWLHTYDGKPTVEGIKEFAKEAVDKWAPRDTEGKVLEYSFSRDKNLADENEKETATRPVISDNALADAIDYALRTAGKRVDADPGLLIFGSDAEAKHNIRLFSEPDAPPPNWDDVKATHNNGASVTLSEEDYRTFTTSGEEPWFIKFFMPGCPHCQAMAPEWKKLAEITAGKVNIGEVNCQENRALCSEVGIKRVPTMRFYDQHKLQPDYTGALEATAMEMYTLTQMGGHIIPIDSEEEVWGNVTINNGEDRASFIFVYDKSVRDEDWRALAKFSSLLTSFDGVVYRSNNNDVRDKFSIHHHGSTLAYLGVVDDEDTATGHFAIPYRLSNNPIKLRDPAGLYDWARQVRYSGAQLLQLSELPIMNTLAPAHAVYLLPEGSGNLPEDVTKELYQYRKLAYDLYEESDSRRIKRENELRVARLVATDDAVAKGNYGLANKIETAMAEVPFELNITLNYMHIDQWKEQFGGFFDVSAHKEGAVVVFDPANARIVDSVTGERIRPGDKNAIVKAYEALNSYAINRSPVVSKGLKSVPNVKPFIPAKTLNFEDLSTGFWKKGGFESKYLFMLFVVIGAFFGYRRLARPSLRKHGRGAILTGKFD</sequence>